<feature type="transmembrane region" description="Helical" evidence="1">
    <location>
        <begin position="16"/>
        <end position="33"/>
    </location>
</feature>
<feature type="transmembrane region" description="Helical" evidence="1">
    <location>
        <begin position="143"/>
        <end position="166"/>
    </location>
</feature>
<organism evidence="2 3">
    <name type="scientific">Streptococcus gallolyticus</name>
    <dbReference type="NCBI Taxonomy" id="315405"/>
    <lineage>
        <taxon>Bacteria</taxon>
        <taxon>Bacillati</taxon>
        <taxon>Bacillota</taxon>
        <taxon>Bacilli</taxon>
        <taxon>Lactobacillales</taxon>
        <taxon>Streptococcaceae</taxon>
        <taxon>Streptococcus</taxon>
    </lineage>
</organism>
<evidence type="ECO:0000256" key="1">
    <source>
        <dbReference type="SAM" id="Phobius"/>
    </source>
</evidence>
<sequence length="275" mass="31417">METIQKSLALFKKHRLIFLGLNLLMIIAGALVISHHLSNVILVDFLSVFSGIIAALDTWLIICLIRLFLNHFALLKNNWLKARISMTTGAIYNAFYVIMSLVSCFALQSVWYLIYAAYHLLFAIAKFYTGQSMQRNKGDSWKFYQYVGYFLMIAAFIFHIMVIFISQHDDNIGVAYPFLVYLIALATFINFISSMIQLFHLRRSSSAYLKASKNISFASSLFSLFFLQTMMLRQFSSPADAYFSWLITIILGTCVFSSLLILGITMIISGRKNNQ</sequence>
<evidence type="ECO:0000313" key="3">
    <source>
        <dbReference type="Proteomes" id="UP000027584"/>
    </source>
</evidence>
<accession>A0A060RKP8</accession>
<feature type="transmembrane region" description="Helical" evidence="1">
    <location>
        <begin position="242"/>
        <end position="268"/>
    </location>
</feature>
<feature type="transmembrane region" description="Helical" evidence="1">
    <location>
        <begin position="45"/>
        <end position="69"/>
    </location>
</feature>
<dbReference type="EMBL" id="CCBC010000175">
    <property type="protein sequence ID" value="CDO18226.1"/>
    <property type="molecule type" value="Genomic_DNA"/>
</dbReference>
<gene>
    <name evidence="2" type="ORF">BN963_SGAL_01424</name>
</gene>
<feature type="transmembrane region" description="Helical" evidence="1">
    <location>
        <begin position="114"/>
        <end position="131"/>
    </location>
</feature>
<feature type="transmembrane region" description="Helical" evidence="1">
    <location>
        <begin position="90"/>
        <end position="108"/>
    </location>
</feature>
<reference evidence="2 3" key="2">
    <citation type="submission" date="2014-05" db="EMBL/GenBank/DDBJ databases">
        <title>Genome sequence of Streptococcus gallolyticus.</title>
        <authorList>
            <person name="Del Campo R."/>
        </authorList>
    </citation>
    <scope>NUCLEOTIDE SEQUENCE [LARGE SCALE GENOMIC DNA]</scope>
    <source>
        <strain evidence="2 3">LMG17956</strain>
    </source>
</reference>
<dbReference type="AlphaFoldDB" id="A0A060RKP8"/>
<dbReference type="Proteomes" id="UP000027584">
    <property type="component" value="Unassembled WGS sequence"/>
</dbReference>
<protein>
    <submittedName>
        <fullName evidence="2">Uncharacterized protein</fullName>
    </submittedName>
</protein>
<proteinExistence type="predicted"/>
<keyword evidence="1" id="KW-1133">Transmembrane helix</keyword>
<name>A0A060RKP8_9STRE</name>
<comment type="caution">
    <text evidence="2">The sequence shown here is derived from an EMBL/GenBank/DDBJ whole genome shotgun (WGS) entry which is preliminary data.</text>
</comment>
<evidence type="ECO:0000313" key="2">
    <source>
        <dbReference type="EMBL" id="CDO18226.1"/>
    </source>
</evidence>
<keyword evidence="1" id="KW-0812">Transmembrane</keyword>
<feature type="transmembrane region" description="Helical" evidence="1">
    <location>
        <begin position="211"/>
        <end position="230"/>
    </location>
</feature>
<keyword evidence="1" id="KW-0472">Membrane</keyword>
<reference evidence="2 3" key="1">
    <citation type="submission" date="2014-02" db="EMBL/GenBank/DDBJ databases">
        <authorList>
            <person name="Manrique M."/>
        </authorList>
    </citation>
    <scope>NUCLEOTIDE SEQUENCE [LARGE SCALE GENOMIC DNA]</scope>
    <source>
        <strain evidence="2 3">LMG17956</strain>
    </source>
</reference>
<feature type="transmembrane region" description="Helical" evidence="1">
    <location>
        <begin position="178"/>
        <end position="199"/>
    </location>
</feature>